<feature type="transmembrane region" description="Helical" evidence="9">
    <location>
        <begin position="288"/>
        <end position="310"/>
    </location>
</feature>
<keyword evidence="7 9" id="KW-0472">Membrane</keyword>
<evidence type="ECO:0000313" key="12">
    <source>
        <dbReference type="Proteomes" id="UP000199155"/>
    </source>
</evidence>
<keyword evidence="3" id="KW-0328">Glycosyltransferase</keyword>
<keyword evidence="12" id="KW-1185">Reference proteome</keyword>
<evidence type="ECO:0000256" key="5">
    <source>
        <dbReference type="ARBA" id="ARBA00022692"/>
    </source>
</evidence>
<dbReference type="GO" id="GO:0016763">
    <property type="term" value="F:pentosyltransferase activity"/>
    <property type="evidence" value="ECO:0007669"/>
    <property type="project" value="TreeGrafter"/>
</dbReference>
<keyword evidence="6 9" id="KW-1133">Transmembrane helix</keyword>
<protein>
    <submittedName>
        <fullName evidence="11">4-amino-4-deoxy-L-arabinose transferase</fullName>
    </submittedName>
</protein>
<feature type="region of interest" description="Disordered" evidence="8">
    <location>
        <begin position="25"/>
        <end position="48"/>
    </location>
</feature>
<dbReference type="AlphaFoldDB" id="A0A1G9ANW8"/>
<feature type="transmembrane region" description="Helical" evidence="9">
    <location>
        <begin position="156"/>
        <end position="172"/>
    </location>
</feature>
<feature type="transmembrane region" description="Helical" evidence="9">
    <location>
        <begin position="128"/>
        <end position="149"/>
    </location>
</feature>
<dbReference type="Pfam" id="PF13231">
    <property type="entry name" value="PMT_2"/>
    <property type="match status" value="1"/>
</dbReference>
<gene>
    <name evidence="11" type="ORF">SAMN05421806_10676</name>
</gene>
<evidence type="ECO:0000256" key="6">
    <source>
        <dbReference type="ARBA" id="ARBA00022989"/>
    </source>
</evidence>
<keyword evidence="4 11" id="KW-0808">Transferase</keyword>
<evidence type="ECO:0000256" key="1">
    <source>
        <dbReference type="ARBA" id="ARBA00004651"/>
    </source>
</evidence>
<feature type="transmembrane region" description="Helical" evidence="9">
    <location>
        <begin position="58"/>
        <end position="79"/>
    </location>
</feature>
<evidence type="ECO:0000256" key="3">
    <source>
        <dbReference type="ARBA" id="ARBA00022676"/>
    </source>
</evidence>
<dbReference type="InterPro" id="IPR050297">
    <property type="entry name" value="LipidA_mod_glycosyltrf_83"/>
</dbReference>
<reference evidence="11 12" key="1">
    <citation type="submission" date="2016-10" db="EMBL/GenBank/DDBJ databases">
        <authorList>
            <person name="de Groot N.N."/>
        </authorList>
    </citation>
    <scope>NUCLEOTIDE SEQUENCE [LARGE SCALE GENOMIC DNA]</scope>
    <source>
        <strain evidence="11 12">CGMCC 4.5727</strain>
    </source>
</reference>
<feature type="domain" description="Glycosyltransferase RgtA/B/C/D-like" evidence="10">
    <location>
        <begin position="107"/>
        <end position="248"/>
    </location>
</feature>
<dbReference type="PANTHER" id="PTHR33908:SF11">
    <property type="entry name" value="MEMBRANE PROTEIN"/>
    <property type="match status" value="1"/>
</dbReference>
<dbReference type="EMBL" id="FNFF01000006">
    <property type="protein sequence ID" value="SDK29059.1"/>
    <property type="molecule type" value="Genomic_DNA"/>
</dbReference>
<dbReference type="InterPro" id="IPR038731">
    <property type="entry name" value="RgtA/B/C-like"/>
</dbReference>
<feature type="compositionally biased region" description="Low complexity" evidence="8">
    <location>
        <begin position="29"/>
        <end position="48"/>
    </location>
</feature>
<feature type="transmembrane region" description="Helical" evidence="9">
    <location>
        <begin position="207"/>
        <end position="231"/>
    </location>
</feature>
<keyword evidence="2" id="KW-1003">Cell membrane</keyword>
<organism evidence="11 12">
    <name type="scientific">Streptomyces indicus</name>
    <dbReference type="NCBI Taxonomy" id="417292"/>
    <lineage>
        <taxon>Bacteria</taxon>
        <taxon>Bacillati</taxon>
        <taxon>Actinomycetota</taxon>
        <taxon>Actinomycetes</taxon>
        <taxon>Kitasatosporales</taxon>
        <taxon>Streptomycetaceae</taxon>
        <taxon>Streptomyces</taxon>
    </lineage>
</organism>
<evidence type="ECO:0000256" key="8">
    <source>
        <dbReference type="SAM" id="MobiDB-lite"/>
    </source>
</evidence>
<evidence type="ECO:0000313" key="11">
    <source>
        <dbReference type="EMBL" id="SDK29059.1"/>
    </source>
</evidence>
<dbReference type="GO" id="GO:0005886">
    <property type="term" value="C:plasma membrane"/>
    <property type="evidence" value="ECO:0007669"/>
    <property type="project" value="UniProtKB-SubCell"/>
</dbReference>
<evidence type="ECO:0000259" key="10">
    <source>
        <dbReference type="Pfam" id="PF13231"/>
    </source>
</evidence>
<dbReference type="STRING" id="417292.SAMN05421806_10676"/>
<evidence type="ECO:0000256" key="2">
    <source>
        <dbReference type="ARBA" id="ARBA00022475"/>
    </source>
</evidence>
<proteinExistence type="predicted"/>
<keyword evidence="5 9" id="KW-0812">Transmembrane</keyword>
<dbReference type="PANTHER" id="PTHR33908">
    <property type="entry name" value="MANNOSYLTRANSFERASE YKCB-RELATED"/>
    <property type="match status" value="1"/>
</dbReference>
<feature type="transmembrane region" description="Helical" evidence="9">
    <location>
        <begin position="322"/>
        <end position="344"/>
    </location>
</feature>
<feature type="transmembrane region" description="Helical" evidence="9">
    <location>
        <begin position="243"/>
        <end position="268"/>
    </location>
</feature>
<evidence type="ECO:0000256" key="4">
    <source>
        <dbReference type="ARBA" id="ARBA00022679"/>
    </source>
</evidence>
<evidence type="ECO:0000256" key="9">
    <source>
        <dbReference type="SAM" id="Phobius"/>
    </source>
</evidence>
<accession>A0A1G9ANW8</accession>
<name>A0A1G9ANW8_9ACTN</name>
<sequence length="528" mass="56361">MSRFGVDCGAVSLARMLVEPAATSRSVSGRPVTRPGVPRPRTASDRAPAPAAPYWPRLLALLAVLACVTRIPSFLWPVWNPDEGFLATQARMLADGGQLYETVVDRKPPLVPWLYRGAFALFGDDSLVPLKILAVAAVFATAALLAALARRRWGDGAGRTAGVLCVLLSIGLNPEDTQAATFEVFMLPCTAAAMWCADRRRWGGAGLAVAAAFLTKQTGAAVLLPVLWLLWQSDRQRAALLRLAAGALTPVLTAALVTTPTGFLFWTVTGSGAYASFTGSELHVLFRALGNTALLAVASAGILQPVARVLRIARTGATDLWLWLGSSAAAVCLGFHFFGHYYLQLVPALALLGTAALQILPRDWLATALLTTACTCAFFLLWGLIAPRPELAHAARVAAAVQSRTPPGERVLVWGIHPETYWLADRPPASRFLTAGLLTNYSGGRNGPQVGEKYAVRGAWDTFQGEMTGRPPALVIDDARGKPFGVERITGLRKLLERGGYQRVAVVGGAVFYESESARGERTSPVTE</sequence>
<comment type="subcellular location">
    <subcellularLocation>
        <location evidence="1">Cell membrane</location>
        <topology evidence="1">Multi-pass membrane protein</topology>
    </subcellularLocation>
</comment>
<dbReference type="Proteomes" id="UP000199155">
    <property type="component" value="Unassembled WGS sequence"/>
</dbReference>
<dbReference type="GO" id="GO:0009103">
    <property type="term" value="P:lipopolysaccharide biosynthetic process"/>
    <property type="evidence" value="ECO:0007669"/>
    <property type="project" value="UniProtKB-ARBA"/>
</dbReference>
<evidence type="ECO:0000256" key="7">
    <source>
        <dbReference type="ARBA" id="ARBA00023136"/>
    </source>
</evidence>
<feature type="transmembrane region" description="Helical" evidence="9">
    <location>
        <begin position="364"/>
        <end position="386"/>
    </location>
</feature>